<evidence type="ECO:0000313" key="2">
    <source>
        <dbReference type="Proteomes" id="UP001320706"/>
    </source>
</evidence>
<accession>A0ACC3SRZ9</accession>
<comment type="caution">
    <text evidence="1">The sequence shown here is derived from an EMBL/GenBank/DDBJ whole genome shotgun (WGS) entry which is preliminary data.</text>
</comment>
<reference evidence="1" key="1">
    <citation type="submission" date="2024-02" db="EMBL/GenBank/DDBJ databases">
        <title>Metagenome Assembled Genome of Zalaria obscura JY119.</title>
        <authorList>
            <person name="Vighnesh L."/>
            <person name="Jagadeeshwari U."/>
            <person name="Venkata Ramana C."/>
            <person name="Sasikala C."/>
        </authorList>
    </citation>
    <scope>NUCLEOTIDE SEQUENCE</scope>
    <source>
        <strain evidence="1">JY119</strain>
    </source>
</reference>
<organism evidence="1 2">
    <name type="scientific">Zalaria obscura</name>
    <dbReference type="NCBI Taxonomy" id="2024903"/>
    <lineage>
        <taxon>Eukaryota</taxon>
        <taxon>Fungi</taxon>
        <taxon>Dikarya</taxon>
        <taxon>Ascomycota</taxon>
        <taxon>Pezizomycotina</taxon>
        <taxon>Dothideomycetes</taxon>
        <taxon>Dothideomycetidae</taxon>
        <taxon>Dothideales</taxon>
        <taxon>Zalariaceae</taxon>
        <taxon>Zalaria</taxon>
    </lineage>
</organism>
<dbReference type="EMBL" id="JAMKPW020000001">
    <property type="protein sequence ID" value="KAK8221955.1"/>
    <property type="molecule type" value="Genomic_DNA"/>
</dbReference>
<dbReference type="Proteomes" id="UP001320706">
    <property type="component" value="Unassembled WGS sequence"/>
</dbReference>
<evidence type="ECO:0000313" key="1">
    <source>
        <dbReference type="EMBL" id="KAK8221955.1"/>
    </source>
</evidence>
<sequence>MGKTPDLVNLAFTSWAAYHFTQKHLYKHVRLFSLRALNSFTRALKHGRGRKHRVTNPAHTTERGRFVKTLFLYLYHPSHKRASGYLKNDKKWIILDKLRIIATMMAPNVEIKVRPTRSSSRVELVKRMKEFRKTDRASGYVHVLSAAESRLARLGYSAEAPF</sequence>
<name>A0ACC3SRZ9_9PEZI</name>
<gene>
    <name evidence="1" type="ORF">M8818_000122</name>
</gene>
<proteinExistence type="predicted"/>
<protein>
    <submittedName>
        <fullName evidence="1">Uncharacterized protein</fullName>
    </submittedName>
</protein>
<keyword evidence="2" id="KW-1185">Reference proteome</keyword>